<name>A0ABD3QV06_9STRA</name>
<feature type="transmembrane region" description="Helical" evidence="1">
    <location>
        <begin position="189"/>
        <end position="210"/>
    </location>
</feature>
<dbReference type="Proteomes" id="UP001516023">
    <property type="component" value="Unassembled WGS sequence"/>
</dbReference>
<protein>
    <submittedName>
        <fullName evidence="2">Uncharacterized protein</fullName>
    </submittedName>
</protein>
<reference evidence="2 3" key="1">
    <citation type="journal article" date="2020" name="G3 (Bethesda)">
        <title>Improved Reference Genome for Cyclotella cryptica CCMP332, a Model for Cell Wall Morphogenesis, Salinity Adaptation, and Lipid Production in Diatoms (Bacillariophyta).</title>
        <authorList>
            <person name="Roberts W.R."/>
            <person name="Downey K.M."/>
            <person name="Ruck E.C."/>
            <person name="Traller J.C."/>
            <person name="Alverson A.J."/>
        </authorList>
    </citation>
    <scope>NUCLEOTIDE SEQUENCE [LARGE SCALE GENOMIC DNA]</scope>
    <source>
        <strain evidence="2 3">CCMP332</strain>
    </source>
</reference>
<evidence type="ECO:0000313" key="3">
    <source>
        <dbReference type="Proteomes" id="UP001516023"/>
    </source>
</evidence>
<comment type="caution">
    <text evidence="2">The sequence shown here is derived from an EMBL/GenBank/DDBJ whole genome shotgun (WGS) entry which is preliminary data.</text>
</comment>
<keyword evidence="1" id="KW-1133">Transmembrane helix</keyword>
<dbReference type="EMBL" id="JABMIG020000010">
    <property type="protein sequence ID" value="KAL3804037.1"/>
    <property type="molecule type" value="Genomic_DNA"/>
</dbReference>
<keyword evidence="1" id="KW-0472">Membrane</keyword>
<accession>A0ABD3QV06</accession>
<evidence type="ECO:0000313" key="2">
    <source>
        <dbReference type="EMBL" id="KAL3804037.1"/>
    </source>
</evidence>
<proteinExistence type="predicted"/>
<sequence>MEAVCPLFVITRRTPSLHLSSSSRRHKLRRLGVRRSEFSWSMPASHVDMEVILSQTPCRSTFMNDISSAYDSMILSTNADDVEVLSTQDIIIGTVLAFLLALGYSYLSGQSSSSNFVLWRMDGGKSAPSSQPLDVRSPSNSTVFNETSWREMSRRENYVLYTTRIRGKKVTQRGGVENPASHQSLENRFVLLTLLALFLPIFFIETFFALSRQFLCESGLFGGSFHANEFAETLCSPFFQGG</sequence>
<gene>
    <name evidence="2" type="ORF">HJC23_006428</name>
</gene>
<keyword evidence="1" id="KW-0812">Transmembrane</keyword>
<evidence type="ECO:0000256" key="1">
    <source>
        <dbReference type="SAM" id="Phobius"/>
    </source>
</evidence>
<organism evidence="2 3">
    <name type="scientific">Cyclotella cryptica</name>
    <dbReference type="NCBI Taxonomy" id="29204"/>
    <lineage>
        <taxon>Eukaryota</taxon>
        <taxon>Sar</taxon>
        <taxon>Stramenopiles</taxon>
        <taxon>Ochrophyta</taxon>
        <taxon>Bacillariophyta</taxon>
        <taxon>Coscinodiscophyceae</taxon>
        <taxon>Thalassiosirophycidae</taxon>
        <taxon>Stephanodiscales</taxon>
        <taxon>Stephanodiscaceae</taxon>
        <taxon>Cyclotella</taxon>
    </lineage>
</organism>
<dbReference type="AlphaFoldDB" id="A0ABD3QV06"/>
<keyword evidence="3" id="KW-1185">Reference proteome</keyword>